<dbReference type="SUPFAM" id="SSF56281">
    <property type="entry name" value="Metallo-hydrolase/oxidoreductase"/>
    <property type="match status" value="1"/>
</dbReference>
<protein>
    <submittedName>
        <fullName evidence="7">N-acyl homoserine lactonase family protein</fullName>
    </submittedName>
</protein>
<sequence>MHSLRHALLLAVALAVGPAVAADTTAGVRLYALDCGVVEFSDMGMFADDDSYAGQPGTLVEPCYVIEHPAGTLLWDTGLGDVIAAKPGHAHEEGGIRFTVPVTLQAQLQQLGLQPADIEFVSLSHMHYDHTGNLEQFPSATWLIDPSELAWASQPKTPGPVSAEHFDEFAATRKVMEGDHDVFGDGRVRILRTPGHTPGHRVLLVELENAGTVILSGDLYHSRSNYENARVPAFNVDRADTLASFDRVRQLLKTHDGRLVIQHSPEDFADLPKIPAYLD</sequence>
<keyword evidence="2" id="KW-0479">Metal-binding</keyword>
<proteinExistence type="inferred from homology"/>
<dbReference type="Gene3D" id="3.60.15.10">
    <property type="entry name" value="Ribonuclease Z/Hydroxyacylglutathione hydrolase-like"/>
    <property type="match status" value="1"/>
</dbReference>
<evidence type="ECO:0000313" key="7">
    <source>
        <dbReference type="EMBL" id="MEG3183514.1"/>
    </source>
</evidence>
<comment type="similarity">
    <text evidence="1">Belongs to the metallo-beta-lactamase superfamily.</text>
</comment>
<dbReference type="Pfam" id="PF00753">
    <property type="entry name" value="Lactamase_B"/>
    <property type="match status" value="1"/>
</dbReference>
<keyword evidence="8" id="KW-1185">Reference proteome</keyword>
<keyword evidence="3" id="KW-0378">Hydrolase</keyword>
<reference evidence="7 8" key="1">
    <citation type="journal article" date="2016" name="Int. J. Syst. Evol. Microbiol.">
        <title>Lysobacter erysipheiresistens sp. nov., an antagonist of powdery mildew, isolated from tobacco-cultivated soil.</title>
        <authorList>
            <person name="Xie B."/>
            <person name="Li T."/>
            <person name="Lin X."/>
            <person name="Wang C.J."/>
            <person name="Chen Y.J."/>
            <person name="Liu W.J."/>
            <person name="Zhao Z.W."/>
        </authorList>
    </citation>
    <scope>NUCLEOTIDE SEQUENCE [LARGE SCALE GENOMIC DNA]</scope>
    <source>
        <strain evidence="7 8">RS-LYSO-3</strain>
    </source>
</reference>
<evidence type="ECO:0000256" key="3">
    <source>
        <dbReference type="ARBA" id="ARBA00022801"/>
    </source>
</evidence>
<evidence type="ECO:0000256" key="2">
    <source>
        <dbReference type="ARBA" id="ARBA00022723"/>
    </source>
</evidence>
<dbReference type="InterPro" id="IPR036866">
    <property type="entry name" value="RibonucZ/Hydroxyglut_hydro"/>
</dbReference>
<dbReference type="CDD" id="cd07729">
    <property type="entry name" value="AHL_lactonase_MBL-fold"/>
    <property type="match status" value="1"/>
</dbReference>
<organism evidence="7 8">
    <name type="scientific">Novilysobacter erysipheiresistens</name>
    <dbReference type="NCBI Taxonomy" id="1749332"/>
    <lineage>
        <taxon>Bacteria</taxon>
        <taxon>Pseudomonadati</taxon>
        <taxon>Pseudomonadota</taxon>
        <taxon>Gammaproteobacteria</taxon>
        <taxon>Lysobacterales</taxon>
        <taxon>Lysobacteraceae</taxon>
        <taxon>Novilysobacter</taxon>
    </lineage>
</organism>
<evidence type="ECO:0000256" key="4">
    <source>
        <dbReference type="ARBA" id="ARBA00022833"/>
    </source>
</evidence>
<accession>A0ABU7YX73</accession>
<evidence type="ECO:0000256" key="5">
    <source>
        <dbReference type="SAM" id="SignalP"/>
    </source>
</evidence>
<dbReference type="Proteomes" id="UP001355056">
    <property type="component" value="Unassembled WGS sequence"/>
</dbReference>
<evidence type="ECO:0000259" key="6">
    <source>
        <dbReference type="SMART" id="SM00849"/>
    </source>
</evidence>
<evidence type="ECO:0000313" key="8">
    <source>
        <dbReference type="Proteomes" id="UP001355056"/>
    </source>
</evidence>
<name>A0ABU7YX73_9GAMM</name>
<keyword evidence="4" id="KW-0862">Zinc</keyword>
<dbReference type="EMBL" id="JAXGFP010000002">
    <property type="protein sequence ID" value="MEG3183514.1"/>
    <property type="molecule type" value="Genomic_DNA"/>
</dbReference>
<feature type="signal peptide" evidence="5">
    <location>
        <begin position="1"/>
        <end position="21"/>
    </location>
</feature>
<feature type="domain" description="Metallo-beta-lactamase" evidence="6">
    <location>
        <begin position="60"/>
        <end position="263"/>
    </location>
</feature>
<feature type="chain" id="PRO_5045412794" evidence="5">
    <location>
        <begin position="22"/>
        <end position="279"/>
    </location>
</feature>
<dbReference type="PANTHER" id="PTHR42978">
    <property type="entry name" value="QUORUM-QUENCHING LACTONASE YTNP-RELATED-RELATED"/>
    <property type="match status" value="1"/>
</dbReference>
<dbReference type="InterPro" id="IPR001279">
    <property type="entry name" value="Metallo-B-lactamas"/>
</dbReference>
<dbReference type="InterPro" id="IPR051013">
    <property type="entry name" value="MBL_superfamily_lactonases"/>
</dbReference>
<evidence type="ECO:0000256" key="1">
    <source>
        <dbReference type="ARBA" id="ARBA00007749"/>
    </source>
</evidence>
<dbReference type="RefSeq" id="WP_332615535.1">
    <property type="nucleotide sequence ID" value="NZ_JAXGFP010000002.1"/>
</dbReference>
<comment type="caution">
    <text evidence="7">The sequence shown here is derived from an EMBL/GenBank/DDBJ whole genome shotgun (WGS) entry which is preliminary data.</text>
</comment>
<gene>
    <name evidence="7" type="ORF">SNE34_05775</name>
</gene>
<dbReference type="PANTHER" id="PTHR42978:SF3">
    <property type="entry name" value="BLR3078 PROTEIN"/>
    <property type="match status" value="1"/>
</dbReference>
<keyword evidence="5" id="KW-0732">Signal</keyword>
<dbReference type="SMART" id="SM00849">
    <property type="entry name" value="Lactamase_B"/>
    <property type="match status" value="1"/>
</dbReference>